<evidence type="ECO:0000313" key="2">
    <source>
        <dbReference type="EMBL" id="KAF6152851.1"/>
    </source>
</evidence>
<keyword evidence="3" id="KW-1185">Reference proteome</keyword>
<sequence>MNNTVSDLKVVSFFGIKFRYRHAPLIQSCYWIPPVSDEIKINCDGASSGNPGRGGCGTVFRQGRHKIIGVLVLNLPYTASYQAECNSIIEALAKAQTLRYTKIWIATDSSAAAAAFNSDQLPWRLQAVENTEKMFHQIQDHKCMEGGEFWSRPSGQESCHFTRWHYGMA</sequence>
<dbReference type="InterPro" id="IPR044730">
    <property type="entry name" value="RNase_H-like_dom_plant"/>
</dbReference>
<dbReference type="SUPFAM" id="SSF53098">
    <property type="entry name" value="Ribonuclease H-like"/>
    <property type="match status" value="1"/>
</dbReference>
<dbReference type="GO" id="GO:0003676">
    <property type="term" value="F:nucleic acid binding"/>
    <property type="evidence" value="ECO:0007669"/>
    <property type="project" value="InterPro"/>
</dbReference>
<dbReference type="InterPro" id="IPR002156">
    <property type="entry name" value="RNaseH_domain"/>
</dbReference>
<dbReference type="Pfam" id="PF00075">
    <property type="entry name" value="RNase_H"/>
    <property type="match status" value="1"/>
</dbReference>
<dbReference type="InterPro" id="IPR036397">
    <property type="entry name" value="RNaseH_sf"/>
</dbReference>
<dbReference type="OrthoDB" id="895680at2759"/>
<dbReference type="EMBL" id="JACGCM010001604">
    <property type="protein sequence ID" value="KAF6152851.1"/>
    <property type="molecule type" value="Genomic_DNA"/>
</dbReference>
<dbReference type="Proteomes" id="UP000541444">
    <property type="component" value="Unassembled WGS sequence"/>
</dbReference>
<dbReference type="Gene3D" id="3.30.420.10">
    <property type="entry name" value="Ribonuclease H-like superfamily/Ribonuclease H"/>
    <property type="match status" value="1"/>
</dbReference>
<evidence type="ECO:0000313" key="3">
    <source>
        <dbReference type="Proteomes" id="UP000541444"/>
    </source>
</evidence>
<dbReference type="InterPro" id="IPR053151">
    <property type="entry name" value="RNase_H-like"/>
</dbReference>
<dbReference type="AlphaFoldDB" id="A0A7J7MD93"/>
<protein>
    <recommendedName>
        <fullName evidence="1">RNase H type-1 domain-containing protein</fullName>
    </recommendedName>
</protein>
<feature type="domain" description="RNase H type-1" evidence="1">
    <location>
        <begin position="35"/>
        <end position="169"/>
    </location>
</feature>
<dbReference type="CDD" id="cd06222">
    <property type="entry name" value="RNase_H_like"/>
    <property type="match status" value="1"/>
</dbReference>
<dbReference type="GO" id="GO:0004523">
    <property type="term" value="F:RNA-DNA hybrid ribonuclease activity"/>
    <property type="evidence" value="ECO:0007669"/>
    <property type="project" value="InterPro"/>
</dbReference>
<organism evidence="2 3">
    <name type="scientific">Kingdonia uniflora</name>
    <dbReference type="NCBI Taxonomy" id="39325"/>
    <lineage>
        <taxon>Eukaryota</taxon>
        <taxon>Viridiplantae</taxon>
        <taxon>Streptophyta</taxon>
        <taxon>Embryophyta</taxon>
        <taxon>Tracheophyta</taxon>
        <taxon>Spermatophyta</taxon>
        <taxon>Magnoliopsida</taxon>
        <taxon>Ranunculales</taxon>
        <taxon>Circaeasteraceae</taxon>
        <taxon>Kingdonia</taxon>
    </lineage>
</organism>
<dbReference type="PANTHER" id="PTHR47723:SF19">
    <property type="entry name" value="POLYNUCLEOTIDYL TRANSFERASE, RIBONUCLEASE H-LIKE SUPERFAMILY PROTEIN"/>
    <property type="match status" value="1"/>
</dbReference>
<proteinExistence type="predicted"/>
<dbReference type="PANTHER" id="PTHR47723">
    <property type="entry name" value="OS05G0353850 PROTEIN"/>
    <property type="match status" value="1"/>
</dbReference>
<dbReference type="InterPro" id="IPR012337">
    <property type="entry name" value="RNaseH-like_sf"/>
</dbReference>
<reference evidence="2 3" key="1">
    <citation type="journal article" date="2020" name="IScience">
        <title>Genome Sequencing of the Endangered Kingdonia uniflora (Circaeasteraceae, Ranunculales) Reveals Potential Mechanisms of Evolutionary Specialization.</title>
        <authorList>
            <person name="Sun Y."/>
            <person name="Deng T."/>
            <person name="Zhang A."/>
            <person name="Moore M.J."/>
            <person name="Landis J.B."/>
            <person name="Lin N."/>
            <person name="Zhang H."/>
            <person name="Zhang X."/>
            <person name="Huang J."/>
            <person name="Zhang X."/>
            <person name="Sun H."/>
            <person name="Wang H."/>
        </authorList>
    </citation>
    <scope>NUCLEOTIDE SEQUENCE [LARGE SCALE GENOMIC DNA]</scope>
    <source>
        <strain evidence="2">TB1705</strain>
        <tissue evidence="2">Leaf</tissue>
    </source>
</reference>
<accession>A0A7J7MD93</accession>
<name>A0A7J7MD93_9MAGN</name>
<dbReference type="PROSITE" id="PS50879">
    <property type="entry name" value="RNASE_H_1"/>
    <property type="match status" value="1"/>
</dbReference>
<evidence type="ECO:0000259" key="1">
    <source>
        <dbReference type="PROSITE" id="PS50879"/>
    </source>
</evidence>
<gene>
    <name evidence="2" type="ORF">GIB67_025869</name>
</gene>
<comment type="caution">
    <text evidence="2">The sequence shown here is derived from an EMBL/GenBank/DDBJ whole genome shotgun (WGS) entry which is preliminary data.</text>
</comment>